<protein>
    <submittedName>
        <fullName evidence="1">Uncharacterized protein</fullName>
    </submittedName>
</protein>
<name>A0ABP9CHW4_9FLAO</name>
<evidence type="ECO:0000313" key="1">
    <source>
        <dbReference type="EMBL" id="GAA4808533.1"/>
    </source>
</evidence>
<reference evidence="2" key="1">
    <citation type="journal article" date="2019" name="Int. J. Syst. Evol. Microbiol.">
        <title>The Global Catalogue of Microorganisms (GCM) 10K type strain sequencing project: providing services to taxonomists for standard genome sequencing and annotation.</title>
        <authorList>
            <consortium name="The Broad Institute Genomics Platform"/>
            <consortium name="The Broad Institute Genome Sequencing Center for Infectious Disease"/>
            <person name="Wu L."/>
            <person name="Ma J."/>
        </authorList>
    </citation>
    <scope>NUCLEOTIDE SEQUENCE [LARGE SCALE GENOMIC DNA]</scope>
    <source>
        <strain evidence="2">JCM 18325</strain>
    </source>
</reference>
<dbReference type="RefSeq" id="WP_345276244.1">
    <property type="nucleotide sequence ID" value="NZ_BAABJW010000002.1"/>
</dbReference>
<keyword evidence="2" id="KW-1185">Reference proteome</keyword>
<sequence>MLFFFLTLSFGFTKELPPQMNKVAFYIYVAEKSLKTKEIIENKEGISFIYKTDKDSIAVSYSNTKLYTDQLRLRLKEDFRLGNISFDQIKTAFTNQLVDKIIPHWYGTPWSFGGHTATPNQGTIACGYFISTTLRDMGVNLNRYKLAQKSPIDEAKIISCGSVINKVEQETPEKAFDEIDSLTEEGIYFIGFDEGHVGYLLKREGKLFLIHSNYLVPIAVCVEPLKESRVFKRFTKFHLVAISHNQILLQRWLNNAEVLK</sequence>
<comment type="caution">
    <text evidence="1">The sequence shown here is derived from an EMBL/GenBank/DDBJ whole genome shotgun (WGS) entry which is preliminary data.</text>
</comment>
<accession>A0ABP9CHW4</accession>
<organism evidence="1 2">
    <name type="scientific">Litoribaculum gwangyangense</name>
    <dbReference type="NCBI Taxonomy" id="1130722"/>
    <lineage>
        <taxon>Bacteria</taxon>
        <taxon>Pseudomonadati</taxon>
        <taxon>Bacteroidota</taxon>
        <taxon>Flavobacteriia</taxon>
        <taxon>Flavobacteriales</taxon>
        <taxon>Flavobacteriaceae</taxon>
        <taxon>Litoribaculum</taxon>
    </lineage>
</organism>
<dbReference type="Proteomes" id="UP001501433">
    <property type="component" value="Unassembled WGS sequence"/>
</dbReference>
<gene>
    <name evidence="1" type="ORF">GCM10023330_14020</name>
</gene>
<evidence type="ECO:0000313" key="2">
    <source>
        <dbReference type="Proteomes" id="UP001501433"/>
    </source>
</evidence>
<dbReference type="EMBL" id="BAABJW010000002">
    <property type="protein sequence ID" value="GAA4808533.1"/>
    <property type="molecule type" value="Genomic_DNA"/>
</dbReference>
<proteinExistence type="predicted"/>